<dbReference type="Proteomes" id="UP000054481">
    <property type="component" value="Unassembled WGS sequence"/>
</dbReference>
<dbReference type="Pfam" id="PF17291">
    <property type="entry name" value="M60-like_N"/>
    <property type="match status" value="1"/>
</dbReference>
<dbReference type="AlphaFoldDB" id="A0A0F7ZRR7"/>
<organism evidence="3 4">
    <name type="scientific">Hirsutella minnesotensis 3608</name>
    <dbReference type="NCBI Taxonomy" id="1043627"/>
    <lineage>
        <taxon>Eukaryota</taxon>
        <taxon>Fungi</taxon>
        <taxon>Dikarya</taxon>
        <taxon>Ascomycota</taxon>
        <taxon>Pezizomycotina</taxon>
        <taxon>Sordariomycetes</taxon>
        <taxon>Hypocreomycetidae</taxon>
        <taxon>Hypocreales</taxon>
        <taxon>Ophiocordycipitaceae</taxon>
        <taxon>Hirsutella</taxon>
    </lineage>
</organism>
<dbReference type="InterPro" id="IPR042279">
    <property type="entry name" value="Pep_M60_3"/>
</dbReference>
<protein>
    <recommendedName>
        <fullName evidence="2">Peptidase M60 domain-containing protein</fullName>
    </recommendedName>
</protein>
<gene>
    <name evidence="3" type="ORF">HIM_10523</name>
</gene>
<dbReference type="PANTHER" id="PTHR15730">
    <property type="entry name" value="EXPERIMENTAL AUTOIMMUNE PROSTATITIS ANTIGEN 2-RELATED"/>
    <property type="match status" value="1"/>
</dbReference>
<dbReference type="InterPro" id="IPR031161">
    <property type="entry name" value="Peptidase_M60_dom"/>
</dbReference>
<dbReference type="OrthoDB" id="10260387at2759"/>
<feature type="region of interest" description="Disordered" evidence="1">
    <location>
        <begin position="481"/>
        <end position="501"/>
    </location>
</feature>
<feature type="domain" description="Peptidase M60" evidence="2">
    <location>
        <begin position="71"/>
        <end position="424"/>
    </location>
</feature>
<evidence type="ECO:0000256" key="1">
    <source>
        <dbReference type="SAM" id="MobiDB-lite"/>
    </source>
</evidence>
<keyword evidence="4" id="KW-1185">Reference proteome</keyword>
<evidence type="ECO:0000313" key="3">
    <source>
        <dbReference type="EMBL" id="KJZ70083.1"/>
    </source>
</evidence>
<dbReference type="InterPro" id="IPR051244">
    <property type="entry name" value="TCAF"/>
</dbReference>
<evidence type="ECO:0000259" key="2">
    <source>
        <dbReference type="PROSITE" id="PS51723"/>
    </source>
</evidence>
<feature type="region of interest" description="Disordered" evidence="1">
    <location>
        <begin position="97"/>
        <end position="119"/>
    </location>
</feature>
<dbReference type="InterPro" id="IPR035423">
    <property type="entry name" value="M60-like_N"/>
</dbReference>
<dbReference type="SMART" id="SM01276">
    <property type="entry name" value="M60-like"/>
    <property type="match status" value="1"/>
</dbReference>
<dbReference type="PANTHER" id="PTHR15730:SF5">
    <property type="entry name" value="SI:CH211-210B2.2-RELATED"/>
    <property type="match status" value="1"/>
</dbReference>
<feature type="compositionally biased region" description="Acidic residues" evidence="1">
    <location>
        <begin position="481"/>
        <end position="490"/>
    </location>
</feature>
<dbReference type="Gene3D" id="1.10.390.30">
    <property type="entry name" value="Peptidase M60, enhancin-like domain 3"/>
    <property type="match status" value="1"/>
</dbReference>
<dbReference type="Gene3D" id="3.40.390.80">
    <property type="entry name" value="Peptidase M60, enhancin-like domain 2"/>
    <property type="match status" value="1"/>
</dbReference>
<dbReference type="PROSITE" id="PS51723">
    <property type="entry name" value="PEPTIDASE_M60"/>
    <property type="match status" value="1"/>
</dbReference>
<proteinExistence type="predicted"/>
<reference evidence="3 4" key="1">
    <citation type="journal article" date="2014" name="Genome Biol. Evol.">
        <title>Comparative genomics and transcriptomics analyses reveal divergent lifestyle features of nematode endoparasitic fungus Hirsutella minnesotensis.</title>
        <authorList>
            <person name="Lai Y."/>
            <person name="Liu K."/>
            <person name="Zhang X."/>
            <person name="Zhang X."/>
            <person name="Li K."/>
            <person name="Wang N."/>
            <person name="Shu C."/>
            <person name="Wu Y."/>
            <person name="Wang C."/>
            <person name="Bushley K.E."/>
            <person name="Xiang M."/>
            <person name="Liu X."/>
        </authorList>
    </citation>
    <scope>NUCLEOTIDE SEQUENCE [LARGE SCALE GENOMIC DNA]</scope>
    <source>
        <strain evidence="3 4">3608</strain>
    </source>
</reference>
<sequence length="501" mass="57205">MRRSWLAIVAGGISYCRGILQDDKLPAFNRQLPEYHQSDINLFPQPRTLLVSALPDAEGERERLNQQFRWADFQPTGFYLNPAKELKVTVAQVAEAQSDLPSGEHNPGENPQMSRGASDDEDLGLHILVGTPSLVHPEDETKVILEPGQNGEPSEPLKLGKNTISNPGGGIIYIQYTHTPGQNRPDLNITIDDGDAAQPFPFYREGVTSNDQWKTMLAETKVPFAEMVGKRIIISGLPKYAKMFANNGQDQQELLDYYKTIIDAQDDFSGLRESENDPRDRPSPLRPLVVQTIDTQTLGHGADATNYRLAVPVDSSVWIYWLPELRKAWGMWHELGHFRQHVQTWSWEALAEVTVNIYSLAARRLVPDIPSEDESINHATRQEWEEAKKYLDQEENEKDFDQTPTDISSFVRLVMFEQLRVVFGDNFYHQLHYQSRRDGELSSDADKKHYFMTHSARISGTDLTQYFTKWGLRPEMRTIDEMGEQSEPTEDFTKRPVNVNE</sequence>
<dbReference type="Gene3D" id="2.60.120.1250">
    <property type="entry name" value="Peptidase M60, enhancin-like domain 1"/>
    <property type="match status" value="1"/>
</dbReference>
<accession>A0A0F7ZRR7</accession>
<dbReference type="Pfam" id="PF13402">
    <property type="entry name" value="Peptidase_M60"/>
    <property type="match status" value="1"/>
</dbReference>
<dbReference type="EMBL" id="KQ030650">
    <property type="protein sequence ID" value="KJZ70083.1"/>
    <property type="molecule type" value="Genomic_DNA"/>
</dbReference>
<name>A0A0F7ZRR7_9HYPO</name>
<evidence type="ECO:0000313" key="4">
    <source>
        <dbReference type="Proteomes" id="UP000054481"/>
    </source>
</evidence>